<gene>
    <name evidence="5" type="ORF">OVA965_LOCUS31494</name>
    <name evidence="6" type="ORF">TMI583_LOCUS32326</name>
</gene>
<evidence type="ECO:0000313" key="5">
    <source>
        <dbReference type="EMBL" id="CAF1367034.1"/>
    </source>
</evidence>
<dbReference type="Proteomes" id="UP000682733">
    <property type="component" value="Unassembled WGS sequence"/>
</dbReference>
<organism evidence="5 7">
    <name type="scientific">Didymodactylos carnosus</name>
    <dbReference type="NCBI Taxonomy" id="1234261"/>
    <lineage>
        <taxon>Eukaryota</taxon>
        <taxon>Metazoa</taxon>
        <taxon>Spiralia</taxon>
        <taxon>Gnathifera</taxon>
        <taxon>Rotifera</taxon>
        <taxon>Eurotatoria</taxon>
        <taxon>Bdelloidea</taxon>
        <taxon>Philodinida</taxon>
        <taxon>Philodinidae</taxon>
        <taxon>Didymodactylos</taxon>
    </lineage>
</organism>
<dbReference type="Pfam" id="PF04548">
    <property type="entry name" value="AIG1"/>
    <property type="match status" value="1"/>
</dbReference>
<dbReference type="SUPFAM" id="SSF58100">
    <property type="entry name" value="Bacterial hemolysins"/>
    <property type="match status" value="1"/>
</dbReference>
<protein>
    <recommendedName>
        <fullName evidence="4">AIG1-type G domain-containing protein</fullName>
    </recommendedName>
</protein>
<evidence type="ECO:0000256" key="3">
    <source>
        <dbReference type="SAM" id="Coils"/>
    </source>
</evidence>
<dbReference type="InterPro" id="IPR027417">
    <property type="entry name" value="P-loop_NTPase"/>
</dbReference>
<evidence type="ECO:0000259" key="4">
    <source>
        <dbReference type="Pfam" id="PF04548"/>
    </source>
</evidence>
<evidence type="ECO:0000313" key="6">
    <source>
        <dbReference type="EMBL" id="CAF4176400.1"/>
    </source>
</evidence>
<feature type="coiled-coil region" evidence="3">
    <location>
        <begin position="220"/>
        <end position="279"/>
    </location>
</feature>
<keyword evidence="3" id="KW-0175">Coiled coil</keyword>
<accession>A0A8S2F8J7</accession>
<evidence type="ECO:0000256" key="1">
    <source>
        <dbReference type="ARBA" id="ARBA00008535"/>
    </source>
</evidence>
<proteinExistence type="inferred from homology"/>
<dbReference type="AlphaFoldDB" id="A0A8S2F8J7"/>
<sequence length="309" mass="35428">MTRDVFQLTETDAFLVSIGSPDKDNDQVIFAQTHGKSFICNILIGKAVFAHAYQPEAVTHNTDFYDVILDSTTYRVFDIPGLIEPDQKQIDSNGIEIQKACKLCPSSVVLFVFSGGCGGRLLEEDLITFRAINEAYKFDLKSLVFAINNLSPTRDKQYEGKTTIALQKYLNLSDVDVCFLNHIDINNPSEKDSFRHELAIYIAKGEPTAHTSYSNIEIHLEDIKQLKMEFKENIKEFQQRIQEYQQQINNKQIEYDNFRSKAETDIKNLKEKLCEYEKKQTDYDNHTNAAAAEIDNLKKQLAKRECLIS</sequence>
<feature type="domain" description="AIG1-type G" evidence="4">
    <location>
        <begin position="34"/>
        <end position="137"/>
    </location>
</feature>
<keyword evidence="2" id="KW-0547">Nucleotide-binding</keyword>
<reference evidence="5" key="1">
    <citation type="submission" date="2021-02" db="EMBL/GenBank/DDBJ databases">
        <authorList>
            <person name="Nowell W R."/>
        </authorList>
    </citation>
    <scope>NUCLEOTIDE SEQUENCE</scope>
</reference>
<dbReference type="Gene3D" id="1.20.1170.10">
    <property type="match status" value="1"/>
</dbReference>
<dbReference type="GO" id="GO:0005525">
    <property type="term" value="F:GTP binding"/>
    <property type="evidence" value="ECO:0007669"/>
    <property type="project" value="InterPro"/>
</dbReference>
<evidence type="ECO:0000313" key="7">
    <source>
        <dbReference type="Proteomes" id="UP000677228"/>
    </source>
</evidence>
<dbReference type="EMBL" id="CAJNOK010023742">
    <property type="protein sequence ID" value="CAF1367034.1"/>
    <property type="molecule type" value="Genomic_DNA"/>
</dbReference>
<dbReference type="Proteomes" id="UP000677228">
    <property type="component" value="Unassembled WGS sequence"/>
</dbReference>
<dbReference type="EMBL" id="CAJOBA010045403">
    <property type="protein sequence ID" value="CAF4176400.1"/>
    <property type="molecule type" value="Genomic_DNA"/>
</dbReference>
<comment type="similarity">
    <text evidence="1">Belongs to the TRAFAC class TrmE-Era-EngA-EngB-Septin-like GTPase superfamily. AIG1/Toc34/Toc159-like paraseptin GTPase family. IAN subfamily.</text>
</comment>
<dbReference type="SUPFAM" id="SSF52540">
    <property type="entry name" value="P-loop containing nucleoside triphosphate hydrolases"/>
    <property type="match status" value="1"/>
</dbReference>
<comment type="caution">
    <text evidence="5">The sequence shown here is derived from an EMBL/GenBank/DDBJ whole genome shotgun (WGS) entry which is preliminary data.</text>
</comment>
<evidence type="ECO:0000256" key="2">
    <source>
        <dbReference type="ARBA" id="ARBA00022741"/>
    </source>
</evidence>
<dbReference type="InterPro" id="IPR006703">
    <property type="entry name" value="G_AIG1"/>
</dbReference>
<dbReference type="Gene3D" id="3.40.50.300">
    <property type="entry name" value="P-loop containing nucleotide triphosphate hydrolases"/>
    <property type="match status" value="1"/>
</dbReference>
<name>A0A8S2F8J7_9BILA</name>